<dbReference type="GO" id="GO:0006044">
    <property type="term" value="P:N-acetylglucosamine metabolic process"/>
    <property type="evidence" value="ECO:0007669"/>
    <property type="project" value="TreeGrafter"/>
</dbReference>
<dbReference type="VEuPathDB" id="FungiDB:PSTT_03572"/>
<feature type="compositionally biased region" description="Polar residues" evidence="1">
    <location>
        <begin position="242"/>
        <end position="252"/>
    </location>
</feature>
<dbReference type="Proteomes" id="UP000239156">
    <property type="component" value="Unassembled WGS sequence"/>
</dbReference>
<evidence type="ECO:0000256" key="1">
    <source>
        <dbReference type="SAM" id="MobiDB-lite"/>
    </source>
</evidence>
<feature type="region of interest" description="Disordered" evidence="1">
    <location>
        <begin position="411"/>
        <end position="465"/>
    </location>
</feature>
<evidence type="ECO:0000313" key="3">
    <source>
        <dbReference type="Proteomes" id="UP000239156"/>
    </source>
</evidence>
<dbReference type="AlphaFoldDB" id="A0A2S4VVS7"/>
<feature type="compositionally biased region" description="Basic and acidic residues" evidence="1">
    <location>
        <begin position="308"/>
        <end position="327"/>
    </location>
</feature>
<feature type="compositionally biased region" description="Basic and acidic residues" evidence="1">
    <location>
        <begin position="449"/>
        <end position="458"/>
    </location>
</feature>
<feature type="compositionally biased region" description="Basic and acidic residues" evidence="1">
    <location>
        <begin position="277"/>
        <end position="291"/>
    </location>
</feature>
<dbReference type="PANTHER" id="PTHR35020:SF2">
    <property type="entry name" value="N-ACETYLGLUCOSAMINE-INDUCED PROTEIN 1"/>
    <property type="match status" value="1"/>
</dbReference>
<accession>A0A2S4VVS7</accession>
<organism evidence="2 3">
    <name type="scientific">Puccinia striiformis</name>
    <dbReference type="NCBI Taxonomy" id="27350"/>
    <lineage>
        <taxon>Eukaryota</taxon>
        <taxon>Fungi</taxon>
        <taxon>Dikarya</taxon>
        <taxon>Basidiomycota</taxon>
        <taxon>Pucciniomycotina</taxon>
        <taxon>Pucciniomycetes</taxon>
        <taxon>Pucciniales</taxon>
        <taxon>Pucciniaceae</taxon>
        <taxon>Puccinia</taxon>
    </lineage>
</organism>
<comment type="caution">
    <text evidence="2">The sequence shown here is derived from an EMBL/GenBank/DDBJ whole genome shotgun (WGS) entry which is preliminary data.</text>
</comment>
<proteinExistence type="predicted"/>
<keyword evidence="3" id="KW-1185">Reference proteome</keyword>
<feature type="region of interest" description="Disordered" evidence="1">
    <location>
        <begin position="214"/>
        <end position="353"/>
    </location>
</feature>
<gene>
    <name evidence="2" type="ORF">PSTT_03572</name>
</gene>
<dbReference type="EMBL" id="PKSL01000023">
    <property type="protein sequence ID" value="POW13610.1"/>
    <property type="molecule type" value="Genomic_DNA"/>
</dbReference>
<dbReference type="PANTHER" id="PTHR35020">
    <property type="entry name" value="N-ACETYLGLUCOSAMINE-INDUCED PROTEIN 1"/>
    <property type="match status" value="1"/>
</dbReference>
<dbReference type="InterPro" id="IPR022036">
    <property type="entry name" value="DUF3605"/>
</dbReference>
<evidence type="ECO:0008006" key="4">
    <source>
        <dbReference type="Google" id="ProtNLM"/>
    </source>
</evidence>
<protein>
    <recommendedName>
        <fullName evidence="4">Extracellular mutant protein 11 C-terminal domain-containing protein</fullName>
    </recommendedName>
</protein>
<evidence type="ECO:0000313" key="2">
    <source>
        <dbReference type="EMBL" id="POW13610.1"/>
    </source>
</evidence>
<dbReference type="GO" id="GO:0005737">
    <property type="term" value="C:cytoplasm"/>
    <property type="evidence" value="ECO:0007669"/>
    <property type="project" value="TreeGrafter"/>
</dbReference>
<name>A0A2S4VVS7_9BASI</name>
<dbReference type="VEuPathDB" id="FungiDB:PSHT_09390"/>
<sequence length="553" mass="62373">MQAARDVAVGPVAPGEYIQRMLGWQDKPPRTGNFWDEKIYHDPKMIQIIPNEYPFGLPDGVEHWMMWTRESPLTPDLFKPLPHEDVPNQDFLNPVRVEALRRYINHYDFYGTSGISQEVLKDFVPSAFFHPETRSGWTPSQLKRSPAQRAQKPWLGLEDMLPQSSILNSPPKNMKSCSIGHQSVGKALLILTTSMSLSSAEPPKFVQLQGLRSPSAPANHHITPEAPASPSIRHGLYDPNGSAGSPSLSGRRTPSVGDRPSAKRGPTEVENSLMNIFDDRGLIDNQESDKGPRKRALFGNPERKNKKRNEGNSAEKSEKQTDKDAARSQRFSVQSPHISPARSSKRHSKKQSDLSSHGKLYRWLIESIRTIQASPVEAWWVVGIFIWDYLRGRSARFAEDRYEEPLRYPDEELRYGPYTGDSDGSPSSPYHEQIEDTERTILGPSSSPEMEKEKERKAPGLADLDESLKLVPDPGEYRPVASAGQKLIEKFSENSQKVQKIISARAERMAGYTAMVSEYHNLLRQRRVELNRERESIQEGVLGSIAGYKKSNI</sequence>
<reference evidence="2" key="1">
    <citation type="submission" date="2017-12" db="EMBL/GenBank/DDBJ databases">
        <title>Gene loss provides genomic basis for host adaptation in cereal stripe rust fungi.</title>
        <authorList>
            <person name="Xia C."/>
        </authorList>
    </citation>
    <scope>NUCLEOTIDE SEQUENCE [LARGE SCALE GENOMIC DNA]</scope>
    <source>
        <strain evidence="2">93-210</strain>
    </source>
</reference>